<reference evidence="1 2" key="1">
    <citation type="journal article" date="2004" name="Nat. Biotechnol.">
        <title>The genome sequence of the capnophilic rumen bacterium Mannheimia succiniciproducens.</title>
        <authorList>
            <person name="Hong S.H."/>
            <person name="Kim J.S."/>
            <person name="Lee S.Y."/>
            <person name="In Y.H."/>
            <person name="Choi S.S."/>
            <person name="Rih J.-K."/>
            <person name="Kim C.H."/>
            <person name="Jeong H."/>
            <person name="Hur C.G."/>
            <person name="Kim J.J."/>
        </authorList>
    </citation>
    <scope>NUCLEOTIDE SEQUENCE [LARGE SCALE GENOMIC DNA]</scope>
    <source>
        <strain evidence="2">KCTC 0769BP / MBEL55E</strain>
    </source>
</reference>
<name>Q65VB2_MANSM</name>
<dbReference type="EMBL" id="AE016827">
    <property type="protein sequence ID" value="AAU37098.1"/>
    <property type="molecule type" value="Genomic_DNA"/>
</dbReference>
<organism evidence="1 2">
    <name type="scientific">Mannheimia succiniciproducens (strain KCTC 0769BP / MBEL55E)</name>
    <dbReference type="NCBI Taxonomy" id="221988"/>
    <lineage>
        <taxon>Bacteria</taxon>
        <taxon>Pseudomonadati</taxon>
        <taxon>Pseudomonadota</taxon>
        <taxon>Gammaproteobacteria</taxon>
        <taxon>Pasteurellales</taxon>
        <taxon>Pasteurellaceae</taxon>
        <taxon>Basfia</taxon>
    </lineage>
</organism>
<accession>Q65VB2</accession>
<dbReference type="STRING" id="221988.MS0491"/>
<dbReference type="HOGENOM" id="CLU_2753092_0_0_6"/>
<gene>
    <name evidence="1" type="ordered locus">MS0491</name>
</gene>
<sequence length="70" mass="7812">MRQVIMILAAYGDIAQLGERLNGIQEVVGSIPIISTKFKALNLFQGFFVFACYVQNSVKINRTFIVKKCG</sequence>
<evidence type="ECO:0000313" key="1">
    <source>
        <dbReference type="EMBL" id="AAU37098.1"/>
    </source>
</evidence>
<keyword evidence="2" id="KW-1185">Reference proteome</keyword>
<dbReference type="KEGG" id="msu:MS0491"/>
<proteinExistence type="predicted"/>
<evidence type="ECO:0000313" key="2">
    <source>
        <dbReference type="Proteomes" id="UP000000607"/>
    </source>
</evidence>
<dbReference type="Proteomes" id="UP000000607">
    <property type="component" value="Chromosome"/>
</dbReference>
<dbReference type="AntiFam" id="ANF00010">
    <property type="entry name" value="tRNA translation"/>
</dbReference>
<protein>
    <submittedName>
        <fullName evidence="1">Uncharacterized protein</fullName>
    </submittedName>
</protein>
<dbReference type="AlphaFoldDB" id="Q65VB2"/>